<sequence>MCNAMLFLFSPRELFVVIELPQRLLRPLVALPAHVPDLSGAGQHDSGTLSDSAPASFHDRYDRYEHTPTTSKQRPQSRQTQHSQQSRRSSLQRPYTPQGYHTHTTASARSALSEREARSTPNSQRSLRRTPRFVSSPPPGEARSQSISSPADSQSRSRTQSQSPKSSPPRRVHLAAVSTGISPRLAFSTAEPVKQQDQVQSTRRPPSQDLSDGQDDEDEDEDDDDDSKYDKRSPVVGRSSRPASDPVEGNSASFQAGADIHPAVRISKRTHNAILFAIEGLTHPYKLSQDYEEETAKMADLLVEGDGSNGNGNGNAVPTSRPQIPIPQPTSSPRSNIRGPRMIMQERQEREARRAERERMERAQAEQDARVAAEQRRQAAERERAAAAIAAAAAASAAPAPASQSTSQQVDPATQRRQQRAERTAAATSGQLAPPPTIQQQQAPQQPHISSQQLHQQQQQQRQQPPQQQQQAQPRPVRVPQSTQIPQQPINQPPISAAPPLAASGRQPSASGIPDPAPRPSDQTQPQAGLDGGDAGTGGARGQPRNSFPHAFERWEALSAHWEGLTSFWIRQLQQRSEEINQDPLNRQLARQVTDLSAAGANLFHAVVELQRLRASSERKFQRWFFEMRGDMERHTEVQAMLEAAIQEERRGRAEAIREAVENERSNSKMQKQLAEMRKELAISKDEARRAWEELGRREQEERDRVIALQEGQPTIVGGVQVVPMTQGLPLRQQTSTTGHEQQQPPPPQPQPQQQPQQPQQPQQVPQQQHQQQAPPPQQVPPQQQKTPLSALEQLPSQTQQRYQASPQQQPVYTQPPVSAAGPDTASAEYYQQPHGQSDTAPQGSDETYEGKLNRDLESERWMVRIEFANGRVAEEELQYGTPSSLSAPGSTYPPSASHHYYTAPAPADYSGQGFAGPGWETIPRHHHPTRLSDVIEEDDERSRTSASQVSRGDRQ</sequence>
<gene>
    <name evidence="3" type="ORF">SPSK_03011</name>
</gene>
<feature type="compositionally biased region" description="Polar residues" evidence="2">
    <location>
        <begin position="945"/>
        <end position="956"/>
    </location>
</feature>
<evidence type="ECO:0000313" key="3">
    <source>
        <dbReference type="EMBL" id="KJR82699.1"/>
    </source>
</evidence>
<dbReference type="VEuPathDB" id="FungiDB:SPSK_03011"/>
<feature type="compositionally biased region" description="Low complexity" evidence="2">
    <location>
        <begin position="424"/>
        <end position="504"/>
    </location>
</feature>
<feature type="compositionally biased region" description="Acidic residues" evidence="2">
    <location>
        <begin position="212"/>
        <end position="227"/>
    </location>
</feature>
<evidence type="ECO:0000313" key="4">
    <source>
        <dbReference type="Proteomes" id="UP000033710"/>
    </source>
</evidence>
<feature type="compositionally biased region" description="Low complexity" evidence="2">
    <location>
        <begin position="314"/>
        <end position="323"/>
    </location>
</feature>
<feature type="compositionally biased region" description="Polar residues" evidence="2">
    <location>
        <begin position="195"/>
        <end position="211"/>
    </location>
</feature>
<proteinExistence type="predicted"/>
<feature type="compositionally biased region" description="Low complexity" evidence="2">
    <location>
        <begin position="754"/>
        <end position="773"/>
    </location>
</feature>
<feature type="compositionally biased region" description="Low complexity" evidence="2">
    <location>
        <begin position="142"/>
        <end position="165"/>
    </location>
</feature>
<dbReference type="OrthoDB" id="5945798at2759"/>
<feature type="compositionally biased region" description="Low complexity" evidence="2">
    <location>
        <begin position="798"/>
        <end position="818"/>
    </location>
</feature>
<feature type="compositionally biased region" description="Polar residues" evidence="2">
    <location>
        <begin position="834"/>
        <end position="846"/>
    </location>
</feature>
<dbReference type="KEGG" id="ssck:SPSK_03011"/>
<evidence type="ECO:0000256" key="1">
    <source>
        <dbReference type="SAM" id="Coils"/>
    </source>
</evidence>
<feature type="compositionally biased region" description="Gly residues" evidence="2">
    <location>
        <begin position="530"/>
        <end position="541"/>
    </location>
</feature>
<accession>A0A0F2M0U4</accession>
<feature type="compositionally biased region" description="Pro residues" evidence="2">
    <location>
        <begin position="744"/>
        <end position="753"/>
    </location>
</feature>
<feature type="region of interest" description="Disordered" evidence="2">
    <location>
        <begin position="733"/>
        <end position="854"/>
    </location>
</feature>
<dbReference type="Proteomes" id="UP000033710">
    <property type="component" value="Unassembled WGS sequence"/>
</dbReference>
<comment type="caution">
    <text evidence="3">The sequence shown here is derived from an EMBL/GenBank/DDBJ whole genome shotgun (WGS) entry which is preliminary data.</text>
</comment>
<keyword evidence="1" id="KW-0175">Coiled coil</keyword>
<feature type="region of interest" description="Disordered" evidence="2">
    <location>
        <begin position="65"/>
        <end position="259"/>
    </location>
</feature>
<organism evidence="3 4">
    <name type="scientific">Sporothrix schenckii 1099-18</name>
    <dbReference type="NCBI Taxonomy" id="1397361"/>
    <lineage>
        <taxon>Eukaryota</taxon>
        <taxon>Fungi</taxon>
        <taxon>Dikarya</taxon>
        <taxon>Ascomycota</taxon>
        <taxon>Pezizomycotina</taxon>
        <taxon>Sordariomycetes</taxon>
        <taxon>Sordariomycetidae</taxon>
        <taxon>Ophiostomatales</taxon>
        <taxon>Ophiostomataceae</taxon>
        <taxon>Sporothrix</taxon>
    </lineage>
</organism>
<name>A0A0F2M0U4_SPOSC</name>
<evidence type="ECO:0000256" key="2">
    <source>
        <dbReference type="SAM" id="MobiDB-lite"/>
    </source>
</evidence>
<dbReference type="AlphaFoldDB" id="A0A0F2M0U4"/>
<feature type="region of interest" description="Disordered" evidence="2">
    <location>
        <begin position="878"/>
        <end position="956"/>
    </location>
</feature>
<feature type="compositionally biased region" description="Polar residues" evidence="2">
    <location>
        <begin position="881"/>
        <end position="895"/>
    </location>
</feature>
<feature type="compositionally biased region" description="Low complexity" evidence="2">
    <location>
        <begin position="386"/>
        <end position="404"/>
    </location>
</feature>
<reference evidence="3 4" key="2">
    <citation type="journal article" date="2015" name="Eukaryot. Cell">
        <title>Asexual propagation of a virulent clone complex in a human and feline outbreak of sporotrichosis.</title>
        <authorList>
            <person name="Teixeira Mde M."/>
            <person name="Rodrigues A.M."/>
            <person name="Tsui C.K."/>
            <person name="de Almeida L.G."/>
            <person name="Van Diepeningen A.D."/>
            <person name="van den Ende B.G."/>
            <person name="Fernandes G.F."/>
            <person name="Kano R."/>
            <person name="Hamelin R.C."/>
            <person name="Lopes-Bezerra L.M."/>
            <person name="Vasconcelos A.T."/>
            <person name="de Hoog S."/>
            <person name="de Camargo Z.P."/>
            <person name="Felipe M.S."/>
        </authorList>
    </citation>
    <scope>NUCLEOTIDE SEQUENCE [LARGE SCALE GENOMIC DNA]</scope>
    <source>
        <strain evidence="3 4">1099-18</strain>
    </source>
</reference>
<feature type="compositionally biased region" description="Basic and acidic residues" evidence="2">
    <location>
        <begin position="344"/>
        <end position="385"/>
    </location>
</feature>
<reference evidence="3 4" key="1">
    <citation type="journal article" date="2014" name="BMC Genomics">
        <title>Comparative genomics of the major fungal agents of human and animal Sporotrichosis: Sporothrix schenckii and Sporothrix brasiliensis.</title>
        <authorList>
            <person name="Teixeira M.M."/>
            <person name="de Almeida L.G."/>
            <person name="Kubitschek-Barreira P."/>
            <person name="Alves F.L."/>
            <person name="Kioshima E.S."/>
            <person name="Abadio A.K."/>
            <person name="Fernandes L."/>
            <person name="Derengowski L.S."/>
            <person name="Ferreira K.S."/>
            <person name="Souza R.C."/>
            <person name="Ruiz J.C."/>
            <person name="de Andrade N.C."/>
            <person name="Paes H.C."/>
            <person name="Nicola A.M."/>
            <person name="Albuquerque P."/>
            <person name="Gerber A.L."/>
            <person name="Martins V.P."/>
            <person name="Peconick L.D."/>
            <person name="Neto A.V."/>
            <person name="Chaucanez C.B."/>
            <person name="Silva P.A."/>
            <person name="Cunha O.L."/>
            <person name="de Oliveira F.F."/>
            <person name="dos Santos T.C."/>
            <person name="Barros A.L."/>
            <person name="Soares M.A."/>
            <person name="de Oliveira L.M."/>
            <person name="Marini M.M."/>
            <person name="Villalobos-Duno H."/>
            <person name="Cunha M.M."/>
            <person name="de Hoog S."/>
            <person name="da Silveira J.F."/>
            <person name="Henrissat B."/>
            <person name="Nino-Vega G.A."/>
            <person name="Cisalpino P.S."/>
            <person name="Mora-Montes H.M."/>
            <person name="Almeida S.R."/>
            <person name="Stajich J.E."/>
            <person name="Lopes-Bezerra L.M."/>
            <person name="Vasconcelos A.T."/>
            <person name="Felipe M.S."/>
        </authorList>
    </citation>
    <scope>NUCLEOTIDE SEQUENCE [LARGE SCALE GENOMIC DNA]</scope>
    <source>
        <strain evidence="3 4">1099-18</strain>
    </source>
</reference>
<feature type="compositionally biased region" description="Low complexity" evidence="2">
    <location>
        <begin position="73"/>
        <end position="93"/>
    </location>
</feature>
<feature type="region of interest" description="Disordered" evidence="2">
    <location>
        <begin position="303"/>
        <end position="547"/>
    </location>
</feature>
<dbReference type="GeneID" id="27665133"/>
<dbReference type="EMBL" id="AXCR01000010">
    <property type="protein sequence ID" value="KJR82699.1"/>
    <property type="molecule type" value="Genomic_DNA"/>
</dbReference>
<feature type="coiled-coil region" evidence="1">
    <location>
        <begin position="660"/>
        <end position="687"/>
    </location>
</feature>
<protein>
    <submittedName>
        <fullName evidence="3">Uncharacterized protein</fullName>
    </submittedName>
</protein>
<dbReference type="RefSeq" id="XP_016585375.1">
    <property type="nucleotide sequence ID" value="XM_016729856.1"/>
</dbReference>